<evidence type="ECO:0000259" key="2">
    <source>
        <dbReference type="Pfam" id="PF09557"/>
    </source>
</evidence>
<dbReference type="STRING" id="708126.BW727_100736"/>
<dbReference type="NCBIfam" id="TIGR02271">
    <property type="entry name" value="YsnF/AvaK domain"/>
    <property type="match status" value="1"/>
</dbReference>
<dbReference type="OrthoDB" id="2334846at2"/>
<evidence type="ECO:0000313" key="3">
    <source>
        <dbReference type="EMBL" id="AQS53129.1"/>
    </source>
</evidence>
<dbReference type="RefSeq" id="WP_062471034.1">
    <property type="nucleotide sequence ID" value="NZ_BBYN01000026.1"/>
</dbReference>
<dbReference type="EMBL" id="CP019728">
    <property type="protein sequence ID" value="AQS53129.1"/>
    <property type="molecule type" value="Genomic_DNA"/>
</dbReference>
<organism evidence="3 4">
    <name type="scientific">Jeotgalibaca dankookensis</name>
    <dbReference type="NCBI Taxonomy" id="708126"/>
    <lineage>
        <taxon>Bacteria</taxon>
        <taxon>Bacillati</taxon>
        <taxon>Bacillota</taxon>
        <taxon>Bacilli</taxon>
        <taxon>Lactobacillales</taxon>
        <taxon>Carnobacteriaceae</taxon>
        <taxon>Jeotgalibaca</taxon>
    </lineage>
</organism>
<dbReference type="InterPro" id="IPR019060">
    <property type="entry name" value="DUF2382"/>
</dbReference>
<dbReference type="Proteomes" id="UP000188993">
    <property type="component" value="Chromosome"/>
</dbReference>
<reference evidence="3 4" key="1">
    <citation type="journal article" date="2014" name="Int. J. Syst. Evol. Microbiol.">
        <title>Jeotgalibaca dankookensis gen. nov., sp. nov., a member of the family Carnobacteriaceae, isolated from seujeot (Korean traditional food).</title>
        <authorList>
            <person name="Lee D.G."/>
            <person name="Trujillo M.E."/>
            <person name="Kang H."/>
            <person name="Ahn T.Y."/>
        </authorList>
    </citation>
    <scope>NUCLEOTIDE SEQUENCE [LARGE SCALE GENOMIC DNA]</scope>
    <source>
        <strain evidence="3 4">EX-07</strain>
    </source>
</reference>
<accession>A0A1S6INN9</accession>
<evidence type="ECO:0000313" key="4">
    <source>
        <dbReference type="Proteomes" id="UP000188993"/>
    </source>
</evidence>
<evidence type="ECO:0000256" key="1">
    <source>
        <dbReference type="SAM" id="MobiDB-lite"/>
    </source>
</evidence>
<keyword evidence="4" id="KW-1185">Reference proteome</keyword>
<dbReference type="PANTHER" id="PTHR38463:SF1">
    <property type="entry name" value="STRESS RESPONSE PROTEIN YSNF"/>
    <property type="match status" value="1"/>
</dbReference>
<dbReference type="PANTHER" id="PTHR38463">
    <property type="entry name" value="STRESS RESPONSE PROTEIN YSNF"/>
    <property type="match status" value="1"/>
</dbReference>
<gene>
    <name evidence="3" type="primary">ysnF_1</name>
    <name evidence="3" type="ORF">BW727_100736</name>
</gene>
<sequence length="296" mass="33661">MENRRVEGSYVRVEDAMHAVQMLRDKGYASSDIYVVANATVRDSIPYTMDAEVSTEGELRDYDSDDDRSMWDKIKDAFTMDDYDTDTRNHPDYNPNTDPLNGYRDDIEQGNVIVLVATDADVTGTNRMVDTEPGYVAGVDRTVDTDSEYMSDVDDTIKLREERLDVEKNEVQTGEVTIEKRVVEETRNIEVPVTHEEVVIERRPVTDDSSTTTPLTDDDATEEIVIPLTEEQIEVTKSTHVVEEVDVRKDHVTENKKVTDTVAKEEIEVERDGDVVKENRRDTDALGSDRDPDYPL</sequence>
<dbReference type="InterPro" id="IPR052967">
    <property type="entry name" value="Stress_Response_Assoc"/>
</dbReference>
<dbReference type="KEGG" id="jda:BW727_100736"/>
<name>A0A1S6INN9_9LACT</name>
<proteinExistence type="predicted"/>
<dbReference type="AlphaFoldDB" id="A0A1S6INN9"/>
<protein>
    <submittedName>
        <fullName evidence="3">Stress response protein YsnF</fullName>
    </submittedName>
</protein>
<dbReference type="Pfam" id="PF09557">
    <property type="entry name" value="DUF2382"/>
    <property type="match status" value="1"/>
</dbReference>
<feature type="region of interest" description="Disordered" evidence="1">
    <location>
        <begin position="263"/>
        <end position="296"/>
    </location>
</feature>
<feature type="domain" description="DUF2382" evidence="2">
    <location>
        <begin position="157"/>
        <end position="269"/>
    </location>
</feature>